<evidence type="ECO:0000256" key="5">
    <source>
        <dbReference type="SAM" id="MobiDB-lite"/>
    </source>
</evidence>
<dbReference type="PROSITE" id="PS50287">
    <property type="entry name" value="SRCR_2"/>
    <property type="match status" value="6"/>
</dbReference>
<feature type="compositionally biased region" description="Pro residues" evidence="5">
    <location>
        <begin position="800"/>
        <end position="812"/>
    </location>
</feature>
<keyword evidence="6" id="KW-1133">Transmembrane helix</keyword>
<reference evidence="8" key="1">
    <citation type="submission" date="2023-07" db="EMBL/GenBank/DDBJ databases">
        <title>Chromosome-level Genome Assembly of Striped Snakehead (Channa striata).</title>
        <authorList>
            <person name="Liu H."/>
        </authorList>
    </citation>
    <scope>NUCLEOTIDE SEQUENCE</scope>
    <source>
        <strain evidence="8">Gz</strain>
        <tissue evidence="8">Muscle</tissue>
    </source>
</reference>
<keyword evidence="9" id="KW-1185">Reference proteome</keyword>
<dbReference type="Proteomes" id="UP001187415">
    <property type="component" value="Unassembled WGS sequence"/>
</dbReference>
<name>A0AA88SYH9_CHASR</name>
<dbReference type="EMBL" id="JAUPFM010000005">
    <property type="protein sequence ID" value="KAK2851022.1"/>
    <property type="molecule type" value="Genomic_DNA"/>
</dbReference>
<feature type="disulfide bond" evidence="4">
    <location>
        <begin position="6"/>
        <end position="16"/>
    </location>
</feature>
<evidence type="ECO:0000256" key="6">
    <source>
        <dbReference type="SAM" id="Phobius"/>
    </source>
</evidence>
<keyword evidence="2" id="KW-0677">Repeat</keyword>
<organism evidence="8 9">
    <name type="scientific">Channa striata</name>
    <name type="common">Snakehead murrel</name>
    <name type="synonym">Ophicephalus striatus</name>
    <dbReference type="NCBI Taxonomy" id="64152"/>
    <lineage>
        <taxon>Eukaryota</taxon>
        <taxon>Metazoa</taxon>
        <taxon>Chordata</taxon>
        <taxon>Craniata</taxon>
        <taxon>Vertebrata</taxon>
        <taxon>Euteleostomi</taxon>
        <taxon>Actinopterygii</taxon>
        <taxon>Neopterygii</taxon>
        <taxon>Teleostei</taxon>
        <taxon>Neoteleostei</taxon>
        <taxon>Acanthomorphata</taxon>
        <taxon>Anabantaria</taxon>
        <taxon>Anabantiformes</taxon>
        <taxon>Channoidei</taxon>
        <taxon>Channidae</taxon>
        <taxon>Channa</taxon>
    </lineage>
</organism>
<feature type="domain" description="SRCR" evidence="7">
    <location>
        <begin position="179"/>
        <end position="275"/>
    </location>
</feature>
<keyword evidence="1" id="KW-0732">Signal</keyword>
<dbReference type="Pfam" id="PF00530">
    <property type="entry name" value="SRCR"/>
    <property type="match status" value="1"/>
</dbReference>
<dbReference type="GO" id="GO:0016020">
    <property type="term" value="C:membrane"/>
    <property type="evidence" value="ECO:0007669"/>
    <property type="project" value="InterPro"/>
</dbReference>
<feature type="region of interest" description="Disordered" evidence="5">
    <location>
        <begin position="737"/>
        <end position="827"/>
    </location>
</feature>
<dbReference type="AlphaFoldDB" id="A0AA88SYH9"/>
<feature type="domain" description="SRCR" evidence="7">
    <location>
        <begin position="527"/>
        <end position="626"/>
    </location>
</feature>
<dbReference type="SMART" id="SM00202">
    <property type="entry name" value="SR"/>
    <property type="match status" value="2"/>
</dbReference>
<evidence type="ECO:0000256" key="2">
    <source>
        <dbReference type="ARBA" id="ARBA00022737"/>
    </source>
</evidence>
<dbReference type="InterPro" id="IPR001190">
    <property type="entry name" value="SRCR"/>
</dbReference>
<evidence type="ECO:0000313" key="8">
    <source>
        <dbReference type="EMBL" id="KAK2851022.1"/>
    </source>
</evidence>
<evidence type="ECO:0000256" key="3">
    <source>
        <dbReference type="ARBA" id="ARBA00023157"/>
    </source>
</evidence>
<feature type="domain" description="SRCR" evidence="7">
    <location>
        <begin position="280"/>
        <end position="374"/>
    </location>
</feature>
<protein>
    <recommendedName>
        <fullName evidence="7">SRCR domain-containing protein</fullName>
    </recommendedName>
</protein>
<comment type="caution">
    <text evidence="8">The sequence shown here is derived from an EMBL/GenBank/DDBJ whole genome shotgun (WGS) entry which is preliminary data.</text>
</comment>
<feature type="transmembrane region" description="Helical" evidence="6">
    <location>
        <begin position="643"/>
        <end position="668"/>
    </location>
</feature>
<gene>
    <name evidence="8" type="ORF">Q5P01_007298</name>
</gene>
<feature type="domain" description="SRCR" evidence="7">
    <location>
        <begin position="376"/>
        <end position="475"/>
    </location>
</feature>
<keyword evidence="3 4" id="KW-1015">Disulfide bond</keyword>
<evidence type="ECO:0000259" key="7">
    <source>
        <dbReference type="PROSITE" id="PS50287"/>
    </source>
</evidence>
<feature type="domain" description="SRCR" evidence="7">
    <location>
        <begin position="1"/>
        <end position="36"/>
    </location>
</feature>
<proteinExistence type="predicted"/>
<dbReference type="PRINTS" id="PR00258">
    <property type="entry name" value="SPERACTRCPTR"/>
</dbReference>
<sequence>MDYVDCSGSESSLWHCRGKRDKNLFPCSSSAYVVCEGSVNVTLMDGPGRCAGRVEILHEGHWKRQLVELTCTDHKMLLLLGDCSGMVSIVQDGETYWLSGSNETWNENTANLVCQQKHCGVAVNFTAENFTSVQDAEKKLLTASLCPRDAESLFDCLELNTMSPDLNATVASVTCSGKINITLSRGCWGVVTICMGGACGGVFADTWTMDQSQMLCKNLGCGEKALEAAKDSKDVMMFKSLHSTKHITQLSQSNFLKCNNSKGMCYSNPAYVVCSGSVKPRLSNSRDKCMGNVELSYEDSWLPVSNVLKEKEIRTLCKELNCGNGGELMGYFGQKPENRPTSLVCPTNHKGSLRECDISRSNTTNSKVTGLKCSKWRKMKVSGPCGGEVFVETDGNKSPVSSEGWNKTEGKSLCKDLGCPTSDEDPPTQKAQKLLIECKDVPVSLSQTCSGVVKINELEVCSTGWKTMYSHLVCQERNCSNAVVGAESFHAPMANKEYYHVRCDYGEDRLGQCERVKGRCNDKLVSVYCVGGVQFRTAHICGGFIEVKYQDKWEKICPINLKPHTMDDLCKRMNCHSQIKGMKTSESNVLLNMKTSLDCTEGCMDPRHCVRAKGCEKVRPAEIFCEGYQPPEPPQPPSTPTPVLSIILGVGFFLVLVILIVVFVRICLAKRARKAMKLPARMMSHKDVEFESGDYEDVKANEMEDFSRGRFRSESEVILDSDGRSVSSFHYDDVDEAVDTQPLTSQGSVTGASGDNHLHEDALESNKATYEVDDPQESYDDIEAGSEITQTEAEVHKNHQPPPESDSLPPPDLVQGDDDYLVPDQHG</sequence>
<feature type="compositionally biased region" description="Polar residues" evidence="5">
    <location>
        <begin position="741"/>
        <end position="753"/>
    </location>
</feature>
<comment type="caution">
    <text evidence="4">Lacks conserved residue(s) required for the propagation of feature annotation.</text>
</comment>
<accession>A0AA88SYH9</accession>
<feature type="disulfide bond" evidence="4">
    <location>
        <begin position="599"/>
        <end position="609"/>
    </location>
</feature>
<feature type="compositionally biased region" description="Acidic residues" evidence="5">
    <location>
        <begin position="771"/>
        <end position="784"/>
    </location>
</feature>
<keyword evidence="6" id="KW-0812">Transmembrane</keyword>
<evidence type="ECO:0000313" key="9">
    <source>
        <dbReference type="Proteomes" id="UP001187415"/>
    </source>
</evidence>
<dbReference type="Gene3D" id="3.10.250.10">
    <property type="entry name" value="SRCR-like domain"/>
    <property type="match status" value="3"/>
</dbReference>
<feature type="disulfide bond" evidence="4">
    <location>
        <begin position="146"/>
        <end position="156"/>
    </location>
</feature>
<dbReference type="PANTHER" id="PTHR19331">
    <property type="entry name" value="SCAVENGER RECEPTOR DOMAIN-CONTAINING"/>
    <property type="match status" value="1"/>
</dbReference>
<evidence type="ECO:0000256" key="4">
    <source>
        <dbReference type="PROSITE-ProRule" id="PRU00196"/>
    </source>
</evidence>
<dbReference type="SUPFAM" id="SSF56487">
    <property type="entry name" value="SRCR-like"/>
    <property type="match status" value="6"/>
</dbReference>
<feature type="domain" description="SRCR" evidence="7">
    <location>
        <begin position="41"/>
        <end position="176"/>
    </location>
</feature>
<dbReference type="PANTHER" id="PTHR19331:SF468">
    <property type="entry name" value="SCAVENGER RECEPTOR CYSTEINE-RICH TYPE 1 PROTEIN M160"/>
    <property type="match status" value="1"/>
</dbReference>
<keyword evidence="6" id="KW-0472">Membrane</keyword>
<dbReference type="InterPro" id="IPR036772">
    <property type="entry name" value="SRCR-like_dom_sf"/>
</dbReference>
<feature type="disulfide bond" evidence="4">
    <location>
        <begin position="114"/>
        <end position="175"/>
    </location>
</feature>
<evidence type="ECO:0000256" key="1">
    <source>
        <dbReference type="ARBA" id="ARBA00022729"/>
    </source>
</evidence>